<dbReference type="AlphaFoldDB" id="A0A6P6RZS4"/>
<proteinExistence type="predicted"/>
<organism evidence="2 3">
    <name type="scientific">Cyclospora cayetanensis</name>
    <dbReference type="NCBI Taxonomy" id="88456"/>
    <lineage>
        <taxon>Eukaryota</taxon>
        <taxon>Sar</taxon>
        <taxon>Alveolata</taxon>
        <taxon>Apicomplexa</taxon>
        <taxon>Conoidasida</taxon>
        <taxon>Coccidia</taxon>
        <taxon>Eucoccidiorida</taxon>
        <taxon>Eimeriorina</taxon>
        <taxon>Eimeriidae</taxon>
        <taxon>Cyclospora</taxon>
    </lineage>
</organism>
<feature type="region of interest" description="Disordered" evidence="1">
    <location>
        <begin position="241"/>
        <end position="484"/>
    </location>
</feature>
<dbReference type="GeneID" id="34619078"/>
<feature type="compositionally biased region" description="Low complexity" evidence="1">
    <location>
        <begin position="458"/>
        <end position="473"/>
    </location>
</feature>
<feature type="region of interest" description="Disordered" evidence="1">
    <location>
        <begin position="161"/>
        <end position="182"/>
    </location>
</feature>
<reference evidence="3" key="1">
    <citation type="submission" date="2025-08" db="UniProtKB">
        <authorList>
            <consortium name="RefSeq"/>
        </authorList>
    </citation>
    <scope>IDENTIFICATION</scope>
</reference>
<feature type="compositionally biased region" description="Low complexity" evidence="1">
    <location>
        <begin position="314"/>
        <end position="328"/>
    </location>
</feature>
<name>A0A6P6RZS4_9EIME</name>
<feature type="compositionally biased region" description="Basic residues" evidence="1">
    <location>
        <begin position="1"/>
        <end position="24"/>
    </location>
</feature>
<feature type="compositionally biased region" description="Basic and acidic residues" evidence="1">
    <location>
        <begin position="25"/>
        <end position="55"/>
    </location>
</feature>
<feature type="region of interest" description="Disordered" evidence="1">
    <location>
        <begin position="1"/>
        <end position="147"/>
    </location>
</feature>
<feature type="compositionally biased region" description="Low complexity" evidence="1">
    <location>
        <begin position="338"/>
        <end position="348"/>
    </location>
</feature>
<feature type="compositionally biased region" description="Basic and acidic residues" evidence="1">
    <location>
        <begin position="135"/>
        <end position="146"/>
    </location>
</feature>
<protein>
    <submittedName>
        <fullName evidence="3">Ribosome-binding protein 1</fullName>
    </submittedName>
</protein>
<evidence type="ECO:0000313" key="2">
    <source>
        <dbReference type="Proteomes" id="UP000515125"/>
    </source>
</evidence>
<dbReference type="Proteomes" id="UP000515125">
    <property type="component" value="Unplaced"/>
</dbReference>
<feature type="compositionally biased region" description="Basic and acidic residues" evidence="1">
    <location>
        <begin position="366"/>
        <end position="377"/>
    </location>
</feature>
<feature type="compositionally biased region" description="Basic and acidic residues" evidence="1">
    <location>
        <begin position="299"/>
        <end position="313"/>
    </location>
</feature>
<evidence type="ECO:0000256" key="1">
    <source>
        <dbReference type="SAM" id="MobiDB-lite"/>
    </source>
</evidence>
<gene>
    <name evidence="3" type="primary">LOC34619078</name>
</gene>
<feature type="compositionally biased region" description="Low complexity" evidence="1">
    <location>
        <begin position="274"/>
        <end position="298"/>
    </location>
</feature>
<keyword evidence="2" id="KW-1185">Reference proteome</keyword>
<feature type="compositionally biased region" description="Low complexity" evidence="1">
    <location>
        <begin position="432"/>
        <end position="448"/>
    </location>
</feature>
<dbReference type="RefSeq" id="XP_026193029.1">
    <property type="nucleotide sequence ID" value="XM_026337244.1"/>
</dbReference>
<sequence>MAAAPHHKCRLHRAHARNGQRARRRDRDSEGKCFRRDGDRAATASKKEGASDARRGAFPGKEASPVQGKAEELAQKSAGKSKPRTDEKSHGASATAGGPAPKGEGIASSKAEPKDLSKAANSKGLPASEEAEEDAERRMLEEELARRFSAGTLERMRALAAERGKDRADSPTGGKGKNRGAAVRALLRSYGLRLRRRKKKATGQVDAYKDEEVRRKVLELIEAGVWRPGVEEEYGLYVESDAATDTGPKVVTPTPKKVALNLKGRSKDGSPSRAAAPSVKGSSSKPSDASKAASAVSPEVKRGEGAKAPEESQLKQAAPQKAAVKATPQAPPKKTHASKAAASGALKGPPGGKEAKGAQPGAKKPQSADEHTSKKEGPLGGSKQQEAPAKLSGQEKAEANKKPAASAKPQGAKLQGPTEQQAAAKVSTPANAAKSQAPAGGSGKSSAATTFVKPPAVKSPLKVSPLKKPLIPKAKGIGKQNAGA</sequence>
<accession>A0A6P6RZS4</accession>
<dbReference type="OrthoDB" id="10686292at2759"/>
<evidence type="ECO:0000313" key="3">
    <source>
        <dbReference type="RefSeq" id="XP_026193029.1"/>
    </source>
</evidence>